<dbReference type="KEGG" id="ahb:bsdtb5_03780"/>
<dbReference type="Proteomes" id="UP000595897">
    <property type="component" value="Chromosome"/>
</dbReference>
<keyword evidence="2" id="KW-1185">Reference proteome</keyword>
<reference evidence="1 2" key="1">
    <citation type="submission" date="2020-11" db="EMBL/GenBank/DDBJ databases">
        <title>Draft genome sequencing of a Lachnospiraceae strain isolated from anoxic soil subjected to BSD treatment.</title>
        <authorList>
            <person name="Uek A."/>
            <person name="Tonouchi A."/>
        </authorList>
    </citation>
    <scope>NUCLEOTIDE SEQUENCE [LARGE SCALE GENOMIC DNA]</scope>
    <source>
        <strain evidence="1 2">TB5</strain>
    </source>
</reference>
<dbReference type="EMBL" id="AP024169">
    <property type="protein sequence ID" value="BCN29083.1"/>
    <property type="molecule type" value="Genomic_DNA"/>
</dbReference>
<dbReference type="AlphaFoldDB" id="A0A7R7EHZ5"/>
<accession>A0A7R7EHZ5</accession>
<gene>
    <name evidence="1" type="ORF">bsdtb5_03780</name>
</gene>
<sequence length="425" mass="46731">MLDLEVRIDILKGKVDEIIKYTEELELMRDRVYHVMREVEGTTLGNSVSNQLDHIIEEIIHESITMKQYYSVLESAIQSYERTENKIVEKYVQSKTDEKEHKKEHKKKKKEKSAWDHVGDFFVGVRNGAGDLANKAVDKGKDAIDFAAGTVGEAVSQVASVKDVVVNLDDIALADLTSFLDNPEEYKRKTKNQVEKGNFTDDVTLLGTGISMMASAFGVDAPMDARDLAADVKNFDGSKKKAGTILVDSLAFLPLAGVFKNADELTSLSKKAVKVKRGVKVTKAVKGAKKGEKVASEVAVNKTGNNLTDYYVGPNGKALPSQYKDWIGTNIQEELLNQAENPQLKNAIKQLYRGKSFIGDGGTADVIKFEQETGIMLGKNGGSHVQKGIDLASYIENKILTQNLSETDKALATKLLNDLKNALGR</sequence>
<dbReference type="RefSeq" id="WP_271714379.1">
    <property type="nucleotide sequence ID" value="NZ_AP024169.1"/>
</dbReference>
<evidence type="ECO:0000313" key="1">
    <source>
        <dbReference type="EMBL" id="BCN29083.1"/>
    </source>
</evidence>
<proteinExistence type="predicted"/>
<evidence type="ECO:0000313" key="2">
    <source>
        <dbReference type="Proteomes" id="UP000595897"/>
    </source>
</evidence>
<protein>
    <recommendedName>
        <fullName evidence="3">LXG domain-containing protein</fullName>
    </recommendedName>
</protein>
<name>A0A7R7EHZ5_9FIRM</name>
<organism evidence="1 2">
    <name type="scientific">Anaeromicropila herbilytica</name>
    <dbReference type="NCBI Taxonomy" id="2785025"/>
    <lineage>
        <taxon>Bacteria</taxon>
        <taxon>Bacillati</taxon>
        <taxon>Bacillota</taxon>
        <taxon>Clostridia</taxon>
        <taxon>Lachnospirales</taxon>
        <taxon>Lachnospiraceae</taxon>
        <taxon>Anaeromicropila</taxon>
    </lineage>
</organism>
<evidence type="ECO:0008006" key="3">
    <source>
        <dbReference type="Google" id="ProtNLM"/>
    </source>
</evidence>